<dbReference type="RefSeq" id="WP_323223565.1">
    <property type="nucleotide sequence ID" value="NZ_JAYGHT010000137.1"/>
</dbReference>
<gene>
    <name evidence="1" type="ORF">VB854_22595</name>
</gene>
<comment type="caution">
    <text evidence="1">The sequence shown here is derived from an EMBL/GenBank/DDBJ whole genome shotgun (WGS) entry which is preliminary data.</text>
</comment>
<evidence type="ECO:0000313" key="1">
    <source>
        <dbReference type="EMBL" id="MEA5521732.1"/>
    </source>
</evidence>
<accession>A0ABU5U3G5</accession>
<dbReference type="EMBL" id="JAYGHT010000137">
    <property type="protein sequence ID" value="MEA5521732.1"/>
    <property type="molecule type" value="Genomic_DNA"/>
</dbReference>
<evidence type="ECO:0000313" key="2">
    <source>
        <dbReference type="Proteomes" id="UP001301728"/>
    </source>
</evidence>
<sequence length="60" mass="7101">MEILFAIYSCLDQPLPKRPPHLQPMQQAICLIEKRLMKTETTHLNIQSKFEMEWGVVMED</sequence>
<organism evidence="1 2">
    <name type="scientific">Limnoraphis robusta CCNP1315</name>
    <dbReference type="NCBI Taxonomy" id="3110306"/>
    <lineage>
        <taxon>Bacteria</taxon>
        <taxon>Bacillati</taxon>
        <taxon>Cyanobacteriota</taxon>
        <taxon>Cyanophyceae</taxon>
        <taxon>Oscillatoriophycideae</taxon>
        <taxon>Oscillatoriales</taxon>
        <taxon>Sirenicapillariaceae</taxon>
        <taxon>Limnoraphis</taxon>
    </lineage>
</organism>
<name>A0ABU5U3G5_9CYAN</name>
<dbReference type="Proteomes" id="UP001301728">
    <property type="component" value="Unassembled WGS sequence"/>
</dbReference>
<proteinExistence type="predicted"/>
<protein>
    <submittedName>
        <fullName evidence="1">Uncharacterized protein</fullName>
    </submittedName>
</protein>
<keyword evidence="2" id="KW-1185">Reference proteome</keyword>
<reference evidence="1 2" key="1">
    <citation type="submission" date="2023-12" db="EMBL/GenBank/DDBJ databases">
        <title>Baltic Sea Cyanobacteria.</title>
        <authorList>
            <person name="Delbaje E."/>
            <person name="Fewer D.P."/>
            <person name="Shishido T.K."/>
        </authorList>
    </citation>
    <scope>NUCLEOTIDE SEQUENCE [LARGE SCALE GENOMIC DNA]</scope>
    <source>
        <strain evidence="1 2">CCNP 1315</strain>
    </source>
</reference>